<dbReference type="SMART" id="SM00382">
    <property type="entry name" value="AAA"/>
    <property type="match status" value="1"/>
</dbReference>
<dbReference type="PROSITE" id="PS00211">
    <property type="entry name" value="ABC_TRANSPORTER_1"/>
    <property type="match status" value="1"/>
</dbReference>
<name>A0A3Q9UC58_9ACTN</name>
<dbReference type="GO" id="GO:0005524">
    <property type="term" value="F:ATP binding"/>
    <property type="evidence" value="ECO:0007669"/>
    <property type="project" value="UniProtKB-KW"/>
</dbReference>
<dbReference type="PROSITE" id="PS50893">
    <property type="entry name" value="ABC_TRANSPORTER_2"/>
    <property type="match status" value="1"/>
</dbReference>
<dbReference type="InterPro" id="IPR027417">
    <property type="entry name" value="P-loop_NTPase"/>
</dbReference>
<dbReference type="CDD" id="cd03230">
    <property type="entry name" value="ABC_DR_subfamily_A"/>
    <property type="match status" value="1"/>
</dbReference>
<dbReference type="InterPro" id="IPR003439">
    <property type="entry name" value="ABC_transporter-like_ATP-bd"/>
</dbReference>
<protein>
    <submittedName>
        <fullName evidence="8">ABC transporter ATP-binding protein</fullName>
    </submittedName>
</protein>
<evidence type="ECO:0000256" key="6">
    <source>
        <dbReference type="SAM" id="MobiDB-lite"/>
    </source>
</evidence>
<dbReference type="RefSeq" id="WP_097798111.1">
    <property type="nucleotide sequence ID" value="NZ_CP025570.1"/>
</dbReference>
<dbReference type="GO" id="GO:0005886">
    <property type="term" value="C:plasma membrane"/>
    <property type="evidence" value="ECO:0007669"/>
    <property type="project" value="UniProtKB-SubCell"/>
</dbReference>
<dbReference type="InterPro" id="IPR003593">
    <property type="entry name" value="AAA+_ATPase"/>
</dbReference>
<evidence type="ECO:0000313" key="9">
    <source>
        <dbReference type="Proteomes" id="UP000285875"/>
    </source>
</evidence>
<evidence type="ECO:0000256" key="5">
    <source>
        <dbReference type="ARBA" id="ARBA00023251"/>
    </source>
</evidence>
<dbReference type="PANTHER" id="PTHR42711:SF17">
    <property type="entry name" value="ABC TRANSPORTER ATP-BINDING PROTEIN"/>
    <property type="match status" value="1"/>
</dbReference>
<accession>A0A3Q9UC58</accession>
<evidence type="ECO:0000256" key="3">
    <source>
        <dbReference type="ARBA" id="ARBA00022741"/>
    </source>
</evidence>
<dbReference type="GO" id="GO:0046677">
    <property type="term" value="P:response to antibiotic"/>
    <property type="evidence" value="ECO:0007669"/>
    <property type="project" value="UniProtKB-KW"/>
</dbReference>
<dbReference type="GO" id="GO:0016887">
    <property type="term" value="F:ATP hydrolysis activity"/>
    <property type="evidence" value="ECO:0007669"/>
    <property type="project" value="InterPro"/>
</dbReference>
<feature type="domain" description="ABC transporter" evidence="7">
    <location>
        <begin position="7"/>
        <end position="235"/>
    </location>
</feature>
<evidence type="ECO:0000259" key="7">
    <source>
        <dbReference type="PROSITE" id="PS50893"/>
    </source>
</evidence>
<dbReference type="EMBL" id="CP025570">
    <property type="protein sequence ID" value="AZZ38498.1"/>
    <property type="molecule type" value="Genomic_DNA"/>
</dbReference>
<dbReference type="SUPFAM" id="SSF52540">
    <property type="entry name" value="P-loop containing nucleoside triphosphate hydrolases"/>
    <property type="match status" value="1"/>
</dbReference>
<dbReference type="Pfam" id="PF00005">
    <property type="entry name" value="ABC_tran"/>
    <property type="match status" value="1"/>
</dbReference>
<keyword evidence="3" id="KW-0547">Nucleotide-binding</keyword>
<sequence length="330" mass="34293">MSSSPAVHLADLHKSFRGRQGHCVTAVDGLSLDIRPGEVVALLGPNGAGKTTTIDMILSLANPSGGAVEVFGRPPRDAVAHGLVAAVMQTGGLLPDLTVRETVEITASLFSHSVRVAEAVERAGLESLASRQVRKCSGGEKQRIRFAMALVCDPALMILDEPTTGMDVEARRSFWQAIHADAALGRTVLFATHYLEEADEFADRIILMRSGRIVADGTGAQIRAMVSGRTLRATLKPGIDRGKVLGILGGLDLQAVEVLGSALTVVADDTDPVALALLREGAAADLDISSRGLEDAFIALTSSTGTTGAIGSSTTAGAPPLAHSHQKVLA</sequence>
<gene>
    <name evidence="8" type="ORF">C0Z10_00625</name>
</gene>
<dbReference type="InterPro" id="IPR017871">
    <property type="entry name" value="ABC_transporter-like_CS"/>
</dbReference>
<dbReference type="PANTHER" id="PTHR42711">
    <property type="entry name" value="ABC TRANSPORTER ATP-BINDING PROTEIN"/>
    <property type="match status" value="1"/>
</dbReference>
<evidence type="ECO:0000256" key="4">
    <source>
        <dbReference type="ARBA" id="ARBA00022840"/>
    </source>
</evidence>
<dbReference type="Proteomes" id="UP000285875">
    <property type="component" value="Chromosome"/>
</dbReference>
<evidence type="ECO:0000313" key="8">
    <source>
        <dbReference type="EMBL" id="AZZ38498.1"/>
    </source>
</evidence>
<evidence type="ECO:0000256" key="2">
    <source>
        <dbReference type="ARBA" id="ARBA00022448"/>
    </source>
</evidence>
<keyword evidence="5" id="KW-0046">Antibiotic resistance</keyword>
<feature type="compositionally biased region" description="Low complexity" evidence="6">
    <location>
        <begin position="309"/>
        <end position="318"/>
    </location>
</feature>
<dbReference type="InterPro" id="IPR050763">
    <property type="entry name" value="ABC_transporter_ATP-binding"/>
</dbReference>
<evidence type="ECO:0000256" key="1">
    <source>
        <dbReference type="ARBA" id="ARBA00004202"/>
    </source>
</evidence>
<proteinExistence type="predicted"/>
<keyword evidence="4 8" id="KW-0067">ATP-binding</keyword>
<feature type="region of interest" description="Disordered" evidence="6">
    <location>
        <begin position="309"/>
        <end position="330"/>
    </location>
</feature>
<dbReference type="Gene3D" id="3.40.50.300">
    <property type="entry name" value="P-loop containing nucleotide triphosphate hydrolases"/>
    <property type="match status" value="1"/>
</dbReference>
<dbReference type="AlphaFoldDB" id="A0A3Q9UC58"/>
<organism evidence="8 9">
    <name type="scientific">Acidipropionibacterium jensenii</name>
    <dbReference type="NCBI Taxonomy" id="1749"/>
    <lineage>
        <taxon>Bacteria</taxon>
        <taxon>Bacillati</taxon>
        <taxon>Actinomycetota</taxon>
        <taxon>Actinomycetes</taxon>
        <taxon>Propionibacteriales</taxon>
        <taxon>Propionibacteriaceae</taxon>
        <taxon>Acidipropionibacterium</taxon>
    </lineage>
</organism>
<dbReference type="KEGG" id="aji:C0Z10_00625"/>
<reference evidence="9" key="1">
    <citation type="submission" date="2017-12" db="EMBL/GenBank/DDBJ databases">
        <title>Whole genome sequencing of Acidipropionibacterium jensenii strains JS279 and JS280.</title>
        <authorList>
            <person name="Deptula P."/>
            <person name="Laine P."/>
            <person name="Smolander O.-P."/>
            <person name="Paulin L."/>
            <person name="Auvinen P."/>
            <person name="Varmanen P."/>
        </authorList>
    </citation>
    <scope>NUCLEOTIDE SEQUENCE [LARGE SCALE GENOMIC DNA]</scope>
    <source>
        <strain evidence="9">JS280</strain>
    </source>
</reference>
<comment type="subcellular location">
    <subcellularLocation>
        <location evidence="1">Cell membrane</location>
        <topology evidence="1">Peripheral membrane protein</topology>
    </subcellularLocation>
</comment>
<keyword evidence="2" id="KW-0813">Transport</keyword>